<dbReference type="AlphaFoldDB" id="Q52703"/>
<sequence length="120" mass="13742">NGSKKWAKQMEEVLAASPFGKQGQVWAGKDLWHMRSFLMTEPTDFLIGSSYGKYLERDTGIPLIRLTFPIFDRHHHHRFPTWGYQGGLTVLVKILDAMFVKADARAGDWGKTDISFDLTR</sequence>
<reference evidence="2" key="1">
    <citation type="journal article" date="1993" name="Gene">
        <title>Sequence and transcript analysis of the nitrogenase structural gene operon (nifHDK) of Rhodobacter capsulatus: evidence for intramolecular processing of nifHDK mRNA.</title>
        <authorList>
            <person name="Willison J.C."/>
            <person name="Pierrard J."/>
            <person name="Huebner P."/>
        </authorList>
    </citation>
    <scope>NUCLEOTIDE SEQUENCE</scope>
    <source>
        <strain evidence="2">B10</strain>
    </source>
</reference>
<dbReference type="PIR" id="PN0681">
    <property type="entry name" value="PN0681"/>
</dbReference>
<dbReference type="GO" id="GO:0016491">
    <property type="term" value="F:oxidoreductase activity"/>
    <property type="evidence" value="ECO:0007669"/>
    <property type="project" value="InterPro"/>
</dbReference>
<dbReference type="Pfam" id="PF00148">
    <property type="entry name" value="Oxidored_nitro"/>
    <property type="match status" value="1"/>
</dbReference>
<dbReference type="PANTHER" id="PTHR33712:SF7">
    <property type="entry name" value="LIGHT-INDEPENDENT PROTOCHLOROPHYLLIDE REDUCTASE SUBUNIT B"/>
    <property type="match status" value="1"/>
</dbReference>
<dbReference type="PANTHER" id="PTHR33712">
    <property type="entry name" value="LIGHT-INDEPENDENT PROTOCHLOROPHYLLIDE REDUCTASE SUBUNIT B"/>
    <property type="match status" value="1"/>
</dbReference>
<proteinExistence type="predicted"/>
<evidence type="ECO:0000313" key="2">
    <source>
        <dbReference type="EMBL" id="CAA44958.1"/>
    </source>
</evidence>
<dbReference type="SUPFAM" id="SSF53807">
    <property type="entry name" value="Helical backbone' metal receptor"/>
    <property type="match status" value="1"/>
</dbReference>
<dbReference type="InterPro" id="IPR050152">
    <property type="entry name" value="ChlB/BchB/BchZ"/>
</dbReference>
<organism evidence="2">
    <name type="scientific">Rhodobacter capsulatus</name>
    <name type="common">Rhodopseudomonas capsulata</name>
    <dbReference type="NCBI Taxonomy" id="1061"/>
    <lineage>
        <taxon>Bacteria</taxon>
        <taxon>Pseudomonadati</taxon>
        <taxon>Pseudomonadota</taxon>
        <taxon>Alphaproteobacteria</taxon>
        <taxon>Rhodobacterales</taxon>
        <taxon>Rhodobacter group</taxon>
        <taxon>Rhodobacter</taxon>
    </lineage>
</organism>
<evidence type="ECO:0000259" key="1">
    <source>
        <dbReference type="Pfam" id="PF00148"/>
    </source>
</evidence>
<feature type="domain" description="Nitrogenase/oxidoreductase component 1" evidence="1">
    <location>
        <begin position="2"/>
        <end position="97"/>
    </location>
</feature>
<protein>
    <submittedName>
        <fullName evidence="2">Nitrogenase beta subunit</fullName>
    </submittedName>
</protein>
<accession>Q52703</accession>
<gene>
    <name evidence="2" type="primary">nifK</name>
</gene>
<dbReference type="Gene3D" id="3.40.50.1980">
    <property type="entry name" value="Nitrogenase molybdenum iron protein domain"/>
    <property type="match status" value="1"/>
</dbReference>
<dbReference type="InterPro" id="IPR000510">
    <property type="entry name" value="Nase/OxRdtase_comp1"/>
</dbReference>
<dbReference type="EMBL" id="X63354">
    <property type="protein sequence ID" value="CAA44958.1"/>
    <property type="molecule type" value="Genomic_DNA"/>
</dbReference>
<name>Q52703_RHOCA</name>